<comment type="caution">
    <text evidence="5">The sequence shown here is derived from an EMBL/GenBank/DDBJ whole genome shotgun (WGS) entry which is preliminary data.</text>
</comment>
<dbReference type="InterPro" id="IPR000620">
    <property type="entry name" value="EamA_dom"/>
</dbReference>
<dbReference type="RefSeq" id="WP_161741745.1">
    <property type="nucleotide sequence ID" value="NZ_JAAAMV010000002.1"/>
</dbReference>
<feature type="transmembrane region" description="Helical" evidence="3">
    <location>
        <begin position="176"/>
        <end position="194"/>
    </location>
</feature>
<keyword evidence="3" id="KW-0812">Transmembrane</keyword>
<feature type="transmembrane region" description="Helical" evidence="3">
    <location>
        <begin position="291"/>
        <end position="310"/>
    </location>
</feature>
<keyword evidence="3" id="KW-1133">Transmembrane helix</keyword>
<name>A0ABW9XL19_9BACL</name>
<feature type="transmembrane region" description="Helical" evidence="3">
    <location>
        <begin position="231"/>
        <end position="254"/>
    </location>
</feature>
<feature type="transmembrane region" description="Helical" evidence="3">
    <location>
        <begin position="266"/>
        <end position="285"/>
    </location>
</feature>
<feature type="transmembrane region" description="Helical" evidence="3">
    <location>
        <begin position="91"/>
        <end position="108"/>
    </location>
</feature>
<feature type="transmembrane region" description="Helical" evidence="3">
    <location>
        <begin position="114"/>
        <end position="133"/>
    </location>
</feature>
<protein>
    <submittedName>
        <fullName evidence="5">EamA family transporter</fullName>
    </submittedName>
</protein>
<evidence type="ECO:0000256" key="3">
    <source>
        <dbReference type="SAM" id="Phobius"/>
    </source>
</evidence>
<dbReference type="SUPFAM" id="SSF103481">
    <property type="entry name" value="Multidrug resistance efflux transporter EmrE"/>
    <property type="match status" value="1"/>
</dbReference>
<evidence type="ECO:0000259" key="4">
    <source>
        <dbReference type="Pfam" id="PF00892"/>
    </source>
</evidence>
<proteinExistence type="inferred from homology"/>
<sequence length="331" mass="35347">MKYAVAVLMGAVSYGILSTIVVKAYGEGYQLGEVVGSQLLVGFVLSWLLALYTKIRAMRKPPQRGETDSRGANAASAAVPARTGLSWKQRLMLMAAGMPTALTGLLYYQSLRYIPNSLAIILLFQFTWMGVLIHAIRMRKRPSGMMLATLGVLFGGTLLAAGILDQGLSNFDLLGVALGLLAAVSYSLFVLFSGKAVPSAEPAYRSAWMITGGLVLVFALFPPAFLINGLLLGHLLLFGFLLGLFGAFIPPVLFAAGVPHIGEGMATILGASELPVAVMLSAVVLHENVSLLQWAGVALVLFGVALPELAKRLRRLKRHPQARTKGYAHRA</sequence>
<dbReference type="PANTHER" id="PTHR22911">
    <property type="entry name" value="ACYL-MALONYL CONDENSING ENZYME-RELATED"/>
    <property type="match status" value="1"/>
</dbReference>
<keyword evidence="6" id="KW-1185">Reference proteome</keyword>
<dbReference type="InterPro" id="IPR037185">
    <property type="entry name" value="EmrE-like"/>
</dbReference>
<feature type="transmembrane region" description="Helical" evidence="3">
    <location>
        <begin position="34"/>
        <end position="52"/>
    </location>
</feature>
<organism evidence="5 6">
    <name type="scientific">Paenibacillus glycinis</name>
    <dbReference type="NCBI Taxonomy" id="2697035"/>
    <lineage>
        <taxon>Bacteria</taxon>
        <taxon>Bacillati</taxon>
        <taxon>Bacillota</taxon>
        <taxon>Bacilli</taxon>
        <taxon>Bacillales</taxon>
        <taxon>Paenibacillaceae</taxon>
        <taxon>Paenibacillus</taxon>
    </lineage>
</organism>
<feature type="transmembrane region" description="Helical" evidence="3">
    <location>
        <begin position="145"/>
        <end position="164"/>
    </location>
</feature>
<feature type="transmembrane region" description="Helical" evidence="3">
    <location>
        <begin position="206"/>
        <end position="225"/>
    </location>
</feature>
<evidence type="ECO:0000313" key="6">
    <source>
        <dbReference type="Proteomes" id="UP000665561"/>
    </source>
</evidence>
<evidence type="ECO:0000313" key="5">
    <source>
        <dbReference type="EMBL" id="NBD23323.1"/>
    </source>
</evidence>
<keyword evidence="3" id="KW-0472">Membrane</keyword>
<dbReference type="PANTHER" id="PTHR22911:SF137">
    <property type="entry name" value="SOLUTE CARRIER FAMILY 35 MEMBER G2-RELATED"/>
    <property type="match status" value="1"/>
</dbReference>
<accession>A0ABW9XL19</accession>
<evidence type="ECO:0000256" key="2">
    <source>
        <dbReference type="ARBA" id="ARBA00007362"/>
    </source>
</evidence>
<dbReference type="Pfam" id="PF00892">
    <property type="entry name" value="EamA"/>
    <property type="match status" value="1"/>
</dbReference>
<gene>
    <name evidence="5" type="ORF">GT019_05520</name>
</gene>
<comment type="subcellular location">
    <subcellularLocation>
        <location evidence="1">Endomembrane system</location>
        <topology evidence="1">Multi-pass membrane protein</topology>
    </subcellularLocation>
</comment>
<comment type="similarity">
    <text evidence="2">Belongs to the EamA transporter family.</text>
</comment>
<reference evidence="5 6" key="1">
    <citation type="submission" date="2020-01" db="EMBL/GenBank/DDBJ databases">
        <title>Paenibacillus soybeanensis sp. nov. isolated from the nodules of soybean (Glycine max(L.) Merr).</title>
        <authorList>
            <person name="Wang H."/>
        </authorList>
    </citation>
    <scope>NUCLEOTIDE SEQUENCE [LARGE SCALE GENOMIC DNA]</scope>
    <source>
        <strain evidence="5 6">T1</strain>
    </source>
</reference>
<feature type="domain" description="EamA" evidence="4">
    <location>
        <begin position="174"/>
        <end position="306"/>
    </location>
</feature>
<dbReference type="Proteomes" id="UP000665561">
    <property type="component" value="Unassembled WGS sequence"/>
</dbReference>
<dbReference type="EMBL" id="JAAAMV010000002">
    <property type="protein sequence ID" value="NBD23323.1"/>
    <property type="molecule type" value="Genomic_DNA"/>
</dbReference>
<evidence type="ECO:0000256" key="1">
    <source>
        <dbReference type="ARBA" id="ARBA00004127"/>
    </source>
</evidence>